<accession>A0ABU0A2M9</accession>
<evidence type="ECO:0000313" key="3">
    <source>
        <dbReference type="Proteomes" id="UP001230005"/>
    </source>
</evidence>
<keyword evidence="1" id="KW-0812">Transmembrane</keyword>
<evidence type="ECO:0000256" key="1">
    <source>
        <dbReference type="SAM" id="Phobius"/>
    </source>
</evidence>
<sequence>MPNGKQVVSSLDRVLRWIMNLAAINILWFVYSLRGLIVGGVFPATVAALGVSRKLIIGEEIKIWKTYKNIYLQEFRSANILGWILTFVGTLLYLNYRVIANASGELLFVIPFAFYFILFFYFIIVLWSFPLLAHYKSTLFKYIQNAVIIGLTKIHYTFASGVLVFTVIYISLDFPGLIPFFSISIAAIGCMWISMQIFGQLDKRASFDS</sequence>
<dbReference type="EMBL" id="JAUSUG010000026">
    <property type="protein sequence ID" value="MDQ0257364.1"/>
    <property type="molecule type" value="Genomic_DNA"/>
</dbReference>
<keyword evidence="3" id="KW-1185">Reference proteome</keyword>
<keyword evidence="1" id="KW-1133">Transmembrane helix</keyword>
<evidence type="ECO:0000313" key="2">
    <source>
        <dbReference type="EMBL" id="MDQ0257364.1"/>
    </source>
</evidence>
<reference evidence="2 3" key="1">
    <citation type="submission" date="2023-07" db="EMBL/GenBank/DDBJ databases">
        <title>Genomic Encyclopedia of Type Strains, Phase IV (KMG-IV): sequencing the most valuable type-strain genomes for metagenomic binning, comparative biology and taxonomic classification.</title>
        <authorList>
            <person name="Goeker M."/>
        </authorList>
    </citation>
    <scope>NUCLEOTIDE SEQUENCE [LARGE SCALE GENOMIC DNA]</scope>
    <source>
        <strain evidence="2 3">DSM 9768</strain>
    </source>
</reference>
<feature type="transmembrane region" description="Helical" evidence="1">
    <location>
        <begin position="14"/>
        <end position="31"/>
    </location>
</feature>
<organism evidence="2 3">
    <name type="scientific">Evansella vedderi</name>
    <dbReference type="NCBI Taxonomy" id="38282"/>
    <lineage>
        <taxon>Bacteria</taxon>
        <taxon>Bacillati</taxon>
        <taxon>Bacillota</taxon>
        <taxon>Bacilli</taxon>
        <taxon>Bacillales</taxon>
        <taxon>Bacillaceae</taxon>
        <taxon>Evansella</taxon>
    </lineage>
</organism>
<proteinExistence type="predicted"/>
<feature type="transmembrane region" description="Helical" evidence="1">
    <location>
        <begin position="178"/>
        <end position="199"/>
    </location>
</feature>
<feature type="transmembrane region" description="Helical" evidence="1">
    <location>
        <begin position="154"/>
        <end position="172"/>
    </location>
</feature>
<name>A0ABU0A2M9_9BACI</name>
<gene>
    <name evidence="2" type="ORF">J2S74_004822</name>
</gene>
<feature type="transmembrane region" description="Helical" evidence="1">
    <location>
        <begin position="77"/>
        <end position="96"/>
    </location>
</feature>
<dbReference type="RefSeq" id="WP_307330969.1">
    <property type="nucleotide sequence ID" value="NZ_JAUSUG010000026.1"/>
</dbReference>
<feature type="transmembrane region" description="Helical" evidence="1">
    <location>
        <begin position="37"/>
        <end position="56"/>
    </location>
</feature>
<feature type="transmembrane region" description="Helical" evidence="1">
    <location>
        <begin position="108"/>
        <end position="133"/>
    </location>
</feature>
<dbReference type="InterPro" id="IPR006938">
    <property type="entry name" value="DUF624"/>
</dbReference>
<dbReference type="Proteomes" id="UP001230005">
    <property type="component" value="Unassembled WGS sequence"/>
</dbReference>
<keyword evidence="1" id="KW-0472">Membrane</keyword>
<protein>
    <submittedName>
        <fullName evidence="2">Membrane protein YesL</fullName>
    </submittedName>
</protein>
<dbReference type="Pfam" id="PF04854">
    <property type="entry name" value="DUF624"/>
    <property type="match status" value="1"/>
</dbReference>
<comment type="caution">
    <text evidence="2">The sequence shown here is derived from an EMBL/GenBank/DDBJ whole genome shotgun (WGS) entry which is preliminary data.</text>
</comment>